<evidence type="ECO:0000313" key="3">
    <source>
        <dbReference type="Proteomes" id="UP000638188"/>
    </source>
</evidence>
<dbReference type="PANTHER" id="PTHR15887:SF1">
    <property type="entry name" value="TRANSMEMBRANE PROTEIN 69"/>
    <property type="match status" value="1"/>
</dbReference>
<keyword evidence="3" id="KW-1185">Reference proteome</keyword>
<protein>
    <recommendedName>
        <fullName evidence="4">DUF3429 domain-containing protein</fullName>
    </recommendedName>
</protein>
<reference evidence="3" key="1">
    <citation type="journal article" date="2019" name="Int. J. Syst. Evol. Microbiol.">
        <title>The Global Catalogue of Microorganisms (GCM) 10K type strain sequencing project: providing services to taxonomists for standard genome sequencing and annotation.</title>
        <authorList>
            <consortium name="The Broad Institute Genomics Platform"/>
            <consortium name="The Broad Institute Genome Sequencing Center for Infectious Disease"/>
            <person name="Wu L."/>
            <person name="Ma J."/>
        </authorList>
    </citation>
    <scope>NUCLEOTIDE SEQUENCE [LARGE SCALE GENOMIC DNA]</scope>
    <source>
        <strain evidence="3">CGMCC 1.12482</strain>
    </source>
</reference>
<feature type="transmembrane region" description="Helical" evidence="1">
    <location>
        <begin position="134"/>
        <end position="152"/>
    </location>
</feature>
<accession>A0ABQ1PTX2</accession>
<keyword evidence="1" id="KW-0812">Transmembrane</keyword>
<feature type="transmembrane region" description="Helical" evidence="1">
    <location>
        <begin position="46"/>
        <end position="66"/>
    </location>
</feature>
<dbReference type="RefSeq" id="WP_150276820.1">
    <property type="nucleotide sequence ID" value="NZ_BMFF01000004.1"/>
</dbReference>
<dbReference type="Pfam" id="PF11911">
    <property type="entry name" value="DUF3429"/>
    <property type="match status" value="1"/>
</dbReference>
<feature type="transmembrane region" description="Helical" evidence="1">
    <location>
        <begin position="87"/>
        <end position="114"/>
    </location>
</feature>
<keyword evidence="1" id="KW-1133">Transmembrane helix</keyword>
<organism evidence="2 3">
    <name type="scientific">Halopseudomonas salina</name>
    <dbReference type="NCBI Taxonomy" id="1323744"/>
    <lineage>
        <taxon>Bacteria</taxon>
        <taxon>Pseudomonadati</taxon>
        <taxon>Pseudomonadota</taxon>
        <taxon>Gammaproteobacteria</taxon>
        <taxon>Pseudomonadales</taxon>
        <taxon>Pseudomonadaceae</taxon>
        <taxon>Halopseudomonas</taxon>
    </lineage>
</organism>
<dbReference type="InterPro" id="IPR021836">
    <property type="entry name" value="DUF3429"/>
</dbReference>
<dbReference type="Proteomes" id="UP000638188">
    <property type="component" value="Unassembled WGS sequence"/>
</dbReference>
<feature type="transmembrane region" description="Helical" evidence="1">
    <location>
        <begin position="12"/>
        <end position="34"/>
    </location>
</feature>
<keyword evidence="1" id="KW-0472">Membrane</keyword>
<evidence type="ECO:0008006" key="4">
    <source>
        <dbReference type="Google" id="ProtNLM"/>
    </source>
</evidence>
<evidence type="ECO:0000256" key="1">
    <source>
        <dbReference type="SAM" id="Phobius"/>
    </source>
</evidence>
<dbReference type="EMBL" id="BMFF01000004">
    <property type="protein sequence ID" value="GGD03745.1"/>
    <property type="molecule type" value="Genomic_DNA"/>
</dbReference>
<comment type="caution">
    <text evidence="2">The sequence shown here is derived from an EMBL/GenBank/DDBJ whole genome shotgun (WGS) entry which is preliminary data.</text>
</comment>
<proteinExistence type="predicted"/>
<dbReference type="PANTHER" id="PTHR15887">
    <property type="entry name" value="TRANSMEMBRANE PROTEIN 69"/>
    <property type="match status" value="1"/>
</dbReference>
<sequence length="154" mass="16706">MHPFSAIKPPPLAVGLGLAGLIPFVSAALGLWVTPEAWRERVMEELLNYAAVILAFMGAIHWGLAMRADEASDQAPVQLGLSVIPPLLGWVALSLPIDLALPVFFVAFAGLYFADIWAVNHGLAPVWYPALRKPLSFVVIASLLIAWLATWVNR</sequence>
<gene>
    <name evidence="2" type="ORF">GCM10007418_23550</name>
</gene>
<name>A0ABQ1PTX2_9GAMM</name>
<evidence type="ECO:0000313" key="2">
    <source>
        <dbReference type="EMBL" id="GGD03745.1"/>
    </source>
</evidence>